<dbReference type="EMBL" id="UGOG01000001">
    <property type="protein sequence ID" value="STX63105.1"/>
    <property type="molecule type" value="Genomic_DNA"/>
</dbReference>
<dbReference type="Pfam" id="PF11373">
    <property type="entry name" value="DUF3175"/>
    <property type="match status" value="1"/>
</dbReference>
<dbReference type="STRING" id="39962.Lmor_0609"/>
<evidence type="ECO:0000313" key="4">
    <source>
        <dbReference type="Proteomes" id="UP000254040"/>
    </source>
</evidence>
<dbReference type="RefSeq" id="WP_028385002.1">
    <property type="nucleotide sequence ID" value="NZ_CAAAJG010000060.1"/>
</dbReference>
<accession>A0A378JWL4</accession>
<dbReference type="EMBL" id="LNYN01000013">
    <property type="protein sequence ID" value="KTD37417.1"/>
    <property type="molecule type" value="Genomic_DNA"/>
</dbReference>
<dbReference type="Proteomes" id="UP000254040">
    <property type="component" value="Unassembled WGS sequence"/>
</dbReference>
<dbReference type="OrthoDB" id="9807263at2"/>
<organism evidence="2 4">
    <name type="scientific">Legionella moravica</name>
    <dbReference type="NCBI Taxonomy" id="39962"/>
    <lineage>
        <taxon>Bacteria</taxon>
        <taxon>Pseudomonadati</taxon>
        <taxon>Pseudomonadota</taxon>
        <taxon>Gammaproteobacteria</taxon>
        <taxon>Legionellales</taxon>
        <taxon>Legionellaceae</taxon>
        <taxon>Legionella</taxon>
    </lineage>
</organism>
<dbReference type="AlphaFoldDB" id="A0A378JWL4"/>
<gene>
    <name evidence="1" type="ORF">Lmor_0609</name>
    <name evidence="2" type="ORF">NCTC12239_02047</name>
</gene>
<sequence>MNSINWSQKVTEQSHALDLEPGVFTWDDPQKIALSLLQSASNSTRRKATVYQSAMSMLNFYINRAGKNLSSERKELLNQVKQKLITLAKDDT</sequence>
<evidence type="ECO:0000313" key="2">
    <source>
        <dbReference type="EMBL" id="STX63105.1"/>
    </source>
</evidence>
<reference evidence="2 4" key="2">
    <citation type="submission" date="2018-06" db="EMBL/GenBank/DDBJ databases">
        <authorList>
            <consortium name="Pathogen Informatics"/>
            <person name="Doyle S."/>
        </authorList>
    </citation>
    <scope>NUCLEOTIDE SEQUENCE [LARGE SCALE GENOMIC DNA]</scope>
    <source>
        <strain evidence="2 4">NCTC12239</strain>
    </source>
</reference>
<keyword evidence="3" id="KW-1185">Reference proteome</keyword>
<evidence type="ECO:0000313" key="1">
    <source>
        <dbReference type="EMBL" id="KTD37417.1"/>
    </source>
</evidence>
<evidence type="ECO:0000313" key="3">
    <source>
        <dbReference type="Proteomes" id="UP000054985"/>
    </source>
</evidence>
<protein>
    <submittedName>
        <fullName evidence="2">Protein of uncharacterized function (DUF3175)</fullName>
    </submittedName>
</protein>
<reference evidence="1 3" key="1">
    <citation type="submission" date="2015-11" db="EMBL/GenBank/DDBJ databases">
        <title>Genomic analysis of 38 Legionella species identifies large and diverse effector repertoires.</title>
        <authorList>
            <person name="Burstein D."/>
            <person name="Amaro F."/>
            <person name="Zusman T."/>
            <person name="Lifshitz Z."/>
            <person name="Cohen O."/>
            <person name="Gilbert J.A."/>
            <person name="Pupko T."/>
            <person name="Shuman H.A."/>
            <person name="Segal G."/>
        </authorList>
    </citation>
    <scope>NUCLEOTIDE SEQUENCE [LARGE SCALE GENOMIC DNA]</scope>
    <source>
        <strain evidence="1 3">ATCC 43877</strain>
    </source>
</reference>
<dbReference type="Proteomes" id="UP000054985">
    <property type="component" value="Unassembled WGS sequence"/>
</dbReference>
<proteinExistence type="predicted"/>
<name>A0A378JWL4_9GAMM</name>
<dbReference type="InterPro" id="IPR021513">
    <property type="entry name" value="Phage_RSL1_Orf186"/>
</dbReference>